<gene>
    <name evidence="2" type="ORF">KAK11_13335</name>
</gene>
<accession>A0ABS5DYU4</accession>
<sequence>MKSLFALPPGWSPGKLWVYAAIGAALTVAVVPWSATTGRIPDQQSLASASGTLTSIAKHKYGIKFELSGHERVFDYPSKHRGYDIVLSALETAGKDEVVVLYERSPRSPWFSDEKYYDVWQVQVGNRLTRSLQDAQAGWKSDEAIRPWLAGVFAICSLYLAVMGYRAHAARAESR</sequence>
<keyword evidence="1" id="KW-1133">Transmembrane helix</keyword>
<name>A0ABS5DYU4_9BURK</name>
<comment type="caution">
    <text evidence="2">The sequence shown here is derived from an EMBL/GenBank/DDBJ whole genome shotgun (WGS) entry which is preliminary data.</text>
</comment>
<evidence type="ECO:0000256" key="1">
    <source>
        <dbReference type="SAM" id="Phobius"/>
    </source>
</evidence>
<keyword evidence="1" id="KW-0472">Membrane</keyword>
<keyword evidence="1" id="KW-0812">Transmembrane</keyword>
<evidence type="ECO:0008006" key="4">
    <source>
        <dbReference type="Google" id="ProtNLM"/>
    </source>
</evidence>
<reference evidence="2 3" key="1">
    <citation type="submission" date="2021-04" db="EMBL/GenBank/DDBJ databases">
        <title>The genome sequence of type strain Ideonella paludis KCTC 32238.</title>
        <authorList>
            <person name="Liu Y."/>
        </authorList>
    </citation>
    <scope>NUCLEOTIDE SEQUENCE [LARGE SCALE GENOMIC DNA]</scope>
    <source>
        <strain evidence="2 3">KCTC 32238</strain>
    </source>
</reference>
<feature type="transmembrane region" description="Helical" evidence="1">
    <location>
        <begin position="148"/>
        <end position="167"/>
    </location>
</feature>
<dbReference type="RefSeq" id="WP_210809664.1">
    <property type="nucleotide sequence ID" value="NZ_JAGQDG010000005.1"/>
</dbReference>
<keyword evidence="3" id="KW-1185">Reference proteome</keyword>
<dbReference type="EMBL" id="JAGQDG010000005">
    <property type="protein sequence ID" value="MBQ0936317.1"/>
    <property type="molecule type" value="Genomic_DNA"/>
</dbReference>
<protein>
    <recommendedName>
        <fullName evidence="4">DUF3592 domain-containing protein</fullName>
    </recommendedName>
</protein>
<evidence type="ECO:0000313" key="2">
    <source>
        <dbReference type="EMBL" id="MBQ0936317.1"/>
    </source>
</evidence>
<feature type="transmembrane region" description="Helical" evidence="1">
    <location>
        <begin position="16"/>
        <end position="35"/>
    </location>
</feature>
<proteinExistence type="predicted"/>
<evidence type="ECO:0000313" key="3">
    <source>
        <dbReference type="Proteomes" id="UP000672097"/>
    </source>
</evidence>
<dbReference type="Proteomes" id="UP000672097">
    <property type="component" value="Unassembled WGS sequence"/>
</dbReference>
<organism evidence="2 3">
    <name type="scientific">Ideonella paludis</name>
    <dbReference type="NCBI Taxonomy" id="1233411"/>
    <lineage>
        <taxon>Bacteria</taxon>
        <taxon>Pseudomonadati</taxon>
        <taxon>Pseudomonadota</taxon>
        <taxon>Betaproteobacteria</taxon>
        <taxon>Burkholderiales</taxon>
        <taxon>Sphaerotilaceae</taxon>
        <taxon>Ideonella</taxon>
    </lineage>
</organism>